<dbReference type="AlphaFoldDB" id="A0A160FT87"/>
<dbReference type="Pfam" id="PF00126">
    <property type="entry name" value="HTH_1"/>
    <property type="match status" value="1"/>
</dbReference>
<dbReference type="Proteomes" id="UP000076852">
    <property type="component" value="Chromosome 2"/>
</dbReference>
<feature type="domain" description="HTH lysR-type" evidence="5">
    <location>
        <begin position="1"/>
        <end position="58"/>
    </location>
</feature>
<evidence type="ECO:0000256" key="3">
    <source>
        <dbReference type="ARBA" id="ARBA00023125"/>
    </source>
</evidence>
<gene>
    <name evidence="6" type="ORF">AYM40_28210</name>
</gene>
<proteinExistence type="inferred from homology"/>
<dbReference type="FunFam" id="1.10.10.10:FF:000001">
    <property type="entry name" value="LysR family transcriptional regulator"/>
    <property type="match status" value="1"/>
</dbReference>
<comment type="similarity">
    <text evidence="1">Belongs to the LysR transcriptional regulatory family.</text>
</comment>
<sequence length="305" mass="33574">MQLEDVRIFVATVNAGSFTAAADQLQQSKQYVSRRMAALEETLGVRLLVRNTRKLTVTERGREFYDHAQRIIEAVSNAEEAISERHGVLHGALRISAPLSFGMRHLSPLIIEFMKLHPRVQLNVDLSDRRSDLIGEGFDLALRIGPLADSTLIASRLGDLRTTACCSPAYAKEYGIPASPGELVHHTCLLYGKESTTGWEFAIDGNRQMFEVKGMLIANNGELVRDAAVADSGIALLPYFIVGPAIEEGALIPVLESFVPPPLQLSAVYPQHRQSSLAMRTFLSFLQERLAGTVAQPVSRRPQRA</sequence>
<protein>
    <submittedName>
        <fullName evidence="6">LysR family transcriptional regulator</fullName>
    </submittedName>
</protein>
<dbReference type="InterPro" id="IPR005119">
    <property type="entry name" value="LysR_subst-bd"/>
</dbReference>
<organism evidence="6 7">
    <name type="scientific">Paraburkholderia phytofirmans OLGA172</name>
    <dbReference type="NCBI Taxonomy" id="1417228"/>
    <lineage>
        <taxon>Bacteria</taxon>
        <taxon>Pseudomonadati</taxon>
        <taxon>Pseudomonadota</taxon>
        <taxon>Betaproteobacteria</taxon>
        <taxon>Burkholderiales</taxon>
        <taxon>Burkholderiaceae</taxon>
        <taxon>Paraburkholderia</taxon>
    </lineage>
</organism>
<dbReference type="Gene3D" id="1.10.10.10">
    <property type="entry name" value="Winged helix-like DNA-binding domain superfamily/Winged helix DNA-binding domain"/>
    <property type="match status" value="1"/>
</dbReference>
<dbReference type="FunFam" id="3.40.190.290:FF:000001">
    <property type="entry name" value="Transcriptional regulator, LysR family"/>
    <property type="match status" value="1"/>
</dbReference>
<dbReference type="InterPro" id="IPR058163">
    <property type="entry name" value="LysR-type_TF_proteobact-type"/>
</dbReference>
<dbReference type="InterPro" id="IPR036390">
    <property type="entry name" value="WH_DNA-bd_sf"/>
</dbReference>
<dbReference type="EMBL" id="CP014579">
    <property type="protein sequence ID" value="ANB76152.1"/>
    <property type="molecule type" value="Genomic_DNA"/>
</dbReference>
<reference evidence="6 7" key="1">
    <citation type="journal article" date="2016" name="Gene">
        <title>PacBio SMRT assembly of a complex multi-replicon genome reveals chlorocatechol degradative operon in a region of genome plasticity.</title>
        <authorList>
            <person name="Ricker N."/>
            <person name="Shen S.Y."/>
            <person name="Goordial J."/>
            <person name="Jin S."/>
            <person name="Fulthorpe R.R."/>
        </authorList>
    </citation>
    <scope>NUCLEOTIDE SEQUENCE [LARGE SCALE GENOMIC DNA]</scope>
    <source>
        <strain evidence="6 7">OLGA172</strain>
    </source>
</reference>
<dbReference type="GO" id="GO:0003700">
    <property type="term" value="F:DNA-binding transcription factor activity"/>
    <property type="evidence" value="ECO:0007669"/>
    <property type="project" value="InterPro"/>
</dbReference>
<evidence type="ECO:0000313" key="6">
    <source>
        <dbReference type="EMBL" id="ANB76152.1"/>
    </source>
</evidence>
<dbReference type="Pfam" id="PF03466">
    <property type="entry name" value="LysR_substrate"/>
    <property type="match status" value="1"/>
</dbReference>
<dbReference type="InterPro" id="IPR000847">
    <property type="entry name" value="LysR_HTH_N"/>
</dbReference>
<dbReference type="OrthoDB" id="8928056at2"/>
<evidence type="ECO:0000259" key="5">
    <source>
        <dbReference type="PROSITE" id="PS50931"/>
    </source>
</evidence>
<keyword evidence="2" id="KW-0805">Transcription regulation</keyword>
<dbReference type="KEGG" id="buz:AYM40_28210"/>
<evidence type="ECO:0000256" key="4">
    <source>
        <dbReference type="ARBA" id="ARBA00023163"/>
    </source>
</evidence>
<keyword evidence="4" id="KW-0804">Transcription</keyword>
<dbReference type="GO" id="GO:0006351">
    <property type="term" value="P:DNA-templated transcription"/>
    <property type="evidence" value="ECO:0007669"/>
    <property type="project" value="TreeGrafter"/>
</dbReference>
<dbReference type="GO" id="GO:0043565">
    <property type="term" value="F:sequence-specific DNA binding"/>
    <property type="evidence" value="ECO:0007669"/>
    <property type="project" value="TreeGrafter"/>
</dbReference>
<dbReference type="STRING" id="1804984.AYM40_28210"/>
<dbReference type="SUPFAM" id="SSF46785">
    <property type="entry name" value="Winged helix' DNA-binding domain"/>
    <property type="match status" value="1"/>
</dbReference>
<name>A0A160FT87_9BURK</name>
<dbReference type="CDD" id="cd08422">
    <property type="entry name" value="PBP2_CrgA_like"/>
    <property type="match status" value="1"/>
</dbReference>
<keyword evidence="7" id="KW-1185">Reference proteome</keyword>
<dbReference type="PANTHER" id="PTHR30537">
    <property type="entry name" value="HTH-TYPE TRANSCRIPTIONAL REGULATOR"/>
    <property type="match status" value="1"/>
</dbReference>
<accession>A0A160FT87</accession>
<dbReference type="SUPFAM" id="SSF53850">
    <property type="entry name" value="Periplasmic binding protein-like II"/>
    <property type="match status" value="1"/>
</dbReference>
<dbReference type="RefSeq" id="WP_063499402.1">
    <property type="nucleotide sequence ID" value="NZ_CP014579.1"/>
</dbReference>
<dbReference type="PROSITE" id="PS50931">
    <property type="entry name" value="HTH_LYSR"/>
    <property type="match status" value="1"/>
</dbReference>
<dbReference type="InterPro" id="IPR036388">
    <property type="entry name" value="WH-like_DNA-bd_sf"/>
</dbReference>
<dbReference type="PANTHER" id="PTHR30537:SF5">
    <property type="entry name" value="HTH-TYPE TRANSCRIPTIONAL ACTIVATOR TTDR-RELATED"/>
    <property type="match status" value="1"/>
</dbReference>
<evidence type="ECO:0000256" key="1">
    <source>
        <dbReference type="ARBA" id="ARBA00009437"/>
    </source>
</evidence>
<dbReference type="Gene3D" id="3.40.190.290">
    <property type="match status" value="1"/>
</dbReference>
<evidence type="ECO:0000313" key="7">
    <source>
        <dbReference type="Proteomes" id="UP000076852"/>
    </source>
</evidence>
<evidence type="ECO:0000256" key="2">
    <source>
        <dbReference type="ARBA" id="ARBA00023015"/>
    </source>
</evidence>
<keyword evidence="3" id="KW-0238">DNA-binding</keyword>